<protein>
    <recommendedName>
        <fullName evidence="7">AB hydrolase-1 domain-containing protein</fullName>
    </recommendedName>
</protein>
<accession>A0A0U5GQP6</accession>
<dbReference type="Proteomes" id="UP000054771">
    <property type="component" value="Unassembled WGS sequence"/>
</dbReference>
<evidence type="ECO:0000256" key="1">
    <source>
        <dbReference type="ARBA" id="ARBA00004173"/>
    </source>
</evidence>
<comment type="subcellular location">
    <subcellularLocation>
        <location evidence="2">Endoplasmic reticulum</location>
    </subcellularLocation>
    <subcellularLocation>
        <location evidence="3">Membrane</location>
    </subcellularLocation>
    <subcellularLocation>
        <location evidence="1">Mitochondrion</location>
    </subcellularLocation>
</comment>
<dbReference type="GO" id="GO:0005783">
    <property type="term" value="C:endoplasmic reticulum"/>
    <property type="evidence" value="ECO:0007669"/>
    <property type="project" value="UniProtKB-SubCell"/>
</dbReference>
<evidence type="ECO:0000313" key="8">
    <source>
        <dbReference type="EMBL" id="CEN60336.1"/>
    </source>
</evidence>
<dbReference type="AlphaFoldDB" id="A0A0U5GQP6"/>
<evidence type="ECO:0000256" key="2">
    <source>
        <dbReference type="ARBA" id="ARBA00004240"/>
    </source>
</evidence>
<dbReference type="InterPro" id="IPR029058">
    <property type="entry name" value="AB_hydrolase_fold"/>
</dbReference>
<dbReference type="GO" id="GO:0016020">
    <property type="term" value="C:membrane"/>
    <property type="evidence" value="ECO:0007669"/>
    <property type="project" value="UniProtKB-SubCell"/>
</dbReference>
<name>A0A0U5GQP6_ASPCI</name>
<gene>
    <name evidence="8" type="ORF">ASPCAL02777</name>
</gene>
<evidence type="ECO:0000256" key="6">
    <source>
        <dbReference type="ARBA" id="ARBA00023136"/>
    </source>
</evidence>
<keyword evidence="6" id="KW-0472">Membrane</keyword>
<evidence type="ECO:0000259" key="7">
    <source>
        <dbReference type="Pfam" id="PF12697"/>
    </source>
</evidence>
<dbReference type="PANTHER" id="PTHR48182">
    <property type="entry name" value="PROTEIN SERAC1"/>
    <property type="match status" value="1"/>
</dbReference>
<feature type="domain" description="AB hydrolase-1" evidence="7">
    <location>
        <begin position="18"/>
        <end position="190"/>
    </location>
</feature>
<dbReference type="Gene3D" id="3.40.50.1820">
    <property type="entry name" value="alpha/beta hydrolase"/>
    <property type="match status" value="1"/>
</dbReference>
<proteinExistence type="predicted"/>
<reference evidence="9" key="1">
    <citation type="journal article" date="2016" name="Genome Announc.">
        <title>Draft genome sequences of fungus Aspergillus calidoustus.</title>
        <authorList>
            <person name="Horn F."/>
            <person name="Linde J."/>
            <person name="Mattern D.J."/>
            <person name="Walther G."/>
            <person name="Guthke R."/>
            <person name="Scherlach K."/>
            <person name="Martin K."/>
            <person name="Brakhage A.A."/>
            <person name="Petzke L."/>
            <person name="Valiante V."/>
        </authorList>
    </citation>
    <scope>NUCLEOTIDE SEQUENCE [LARGE SCALE GENOMIC DNA]</scope>
    <source>
        <strain evidence="9">SF006504</strain>
    </source>
</reference>
<organism evidence="8 9">
    <name type="scientific">Aspergillus calidoustus</name>
    <dbReference type="NCBI Taxonomy" id="454130"/>
    <lineage>
        <taxon>Eukaryota</taxon>
        <taxon>Fungi</taxon>
        <taxon>Dikarya</taxon>
        <taxon>Ascomycota</taxon>
        <taxon>Pezizomycotina</taxon>
        <taxon>Eurotiomycetes</taxon>
        <taxon>Eurotiomycetidae</taxon>
        <taxon>Eurotiales</taxon>
        <taxon>Aspergillaceae</taxon>
        <taxon>Aspergillus</taxon>
        <taxon>Aspergillus subgen. Nidulantes</taxon>
    </lineage>
</organism>
<evidence type="ECO:0000256" key="5">
    <source>
        <dbReference type="ARBA" id="ARBA00023128"/>
    </source>
</evidence>
<evidence type="ECO:0000313" key="9">
    <source>
        <dbReference type="Proteomes" id="UP000054771"/>
    </source>
</evidence>
<evidence type="ECO:0000256" key="4">
    <source>
        <dbReference type="ARBA" id="ARBA00022824"/>
    </source>
</evidence>
<dbReference type="InterPro" id="IPR052374">
    <property type="entry name" value="SERAC1"/>
</dbReference>
<dbReference type="GO" id="GO:0005739">
    <property type="term" value="C:mitochondrion"/>
    <property type="evidence" value="ECO:0007669"/>
    <property type="project" value="UniProtKB-SubCell"/>
</dbReference>
<keyword evidence="4" id="KW-0256">Endoplasmic reticulum</keyword>
<dbReference type="Pfam" id="PF12697">
    <property type="entry name" value="Abhydrolase_6"/>
    <property type="match status" value="1"/>
</dbReference>
<dbReference type="PANTHER" id="PTHR48182:SF2">
    <property type="entry name" value="PROTEIN SERAC1"/>
    <property type="match status" value="1"/>
</dbReference>
<dbReference type="OrthoDB" id="427518at2759"/>
<keyword evidence="9" id="KW-1185">Reference proteome</keyword>
<keyword evidence="5" id="KW-0496">Mitochondrion</keyword>
<dbReference type="SUPFAM" id="SSF53474">
    <property type="entry name" value="alpha/beta-Hydrolases"/>
    <property type="match status" value="1"/>
</dbReference>
<dbReference type="EMBL" id="CDMC01000002">
    <property type="protein sequence ID" value="CEN60336.1"/>
    <property type="molecule type" value="Genomic_DNA"/>
</dbReference>
<dbReference type="InterPro" id="IPR000073">
    <property type="entry name" value="AB_hydrolase_1"/>
</dbReference>
<evidence type="ECO:0000256" key="3">
    <source>
        <dbReference type="ARBA" id="ARBA00004370"/>
    </source>
</evidence>
<sequence length="313" mass="34949">MASLDIIHDPGTAADLDIVLVHGLEGDSQSTWTYEPTNLFWPRDLLPKDFPNARILFFSYPASLTYFFPDAGDHDPTTTPGRHTLELRDALTRLRELPESKNRPVIFIAHGLGGLICAELASICPRDVQSRIKGIIFLSTPFGDGQDESWESIIRAYYILFSATNPAVLPSDSAAAQSTNAQRIIKNFDAVKCSRDDDESPLRVAFLLPRNATEDRDGNAAMIVEHDYAVLDDYDGTIVLGDQVSMTKFPNGDSRGYKVLCQRIREWTESVLKITDEFWGHYTGHTAIMNNVGSFYGLISGDIRFPEGWGQER</sequence>